<sequence>SNGNEVNASPPSSDAPPTTQPPSSPPSPVSPASPASPNPNPPQPPNAPPPNPNPPNDFMNRLFAFLDPSFVFPRPRPARITTTAAPASSSSSLASNCTETGADLEEGVCERDEWVALTDFRNVDFGVCAVTAFVKRKWGGLSSFERSFCRSDRWAMLSAWEATAVSLLKRIPRLTLPVFLAVTYLAPPFTEFVVLASRPSSAKASAAHIPTAITTSRTITTTLPSVVRENYSNYDFPDKLACLYNECAPTETLAPSFGTNLQDCVPVTSPGPTESTTSAAGYETHNLITTPATPADGRTLATSSLTYETGTTTTTLAYEIGTTVSFGYETGTTVRPSYESPSTAPCHEYSTHPPYVFPAIPYKTYILLHDGTTTTTITAAVEETITAETTVEEGRRWCGWWEDRGVRALVVPGCEISLVGFIALEFQFA</sequence>
<organism evidence="2 3">
    <name type="scientific">Rhizophlyctis rosea</name>
    <dbReference type="NCBI Taxonomy" id="64517"/>
    <lineage>
        <taxon>Eukaryota</taxon>
        <taxon>Fungi</taxon>
        <taxon>Fungi incertae sedis</taxon>
        <taxon>Chytridiomycota</taxon>
        <taxon>Chytridiomycota incertae sedis</taxon>
        <taxon>Chytridiomycetes</taxon>
        <taxon>Rhizophlyctidales</taxon>
        <taxon>Rhizophlyctidaceae</taxon>
        <taxon>Rhizophlyctis</taxon>
    </lineage>
</organism>
<dbReference type="AlphaFoldDB" id="A0AAD5S2W2"/>
<feature type="region of interest" description="Disordered" evidence="1">
    <location>
        <begin position="1"/>
        <end position="59"/>
    </location>
</feature>
<protein>
    <submittedName>
        <fullName evidence="2">Uncharacterized protein</fullName>
    </submittedName>
</protein>
<name>A0AAD5S2W2_9FUNG</name>
<evidence type="ECO:0000313" key="2">
    <source>
        <dbReference type="EMBL" id="KAJ3034103.1"/>
    </source>
</evidence>
<comment type="caution">
    <text evidence="2">The sequence shown here is derived from an EMBL/GenBank/DDBJ whole genome shotgun (WGS) entry which is preliminary data.</text>
</comment>
<accession>A0AAD5S2W2</accession>
<evidence type="ECO:0000256" key="1">
    <source>
        <dbReference type="SAM" id="MobiDB-lite"/>
    </source>
</evidence>
<dbReference type="Proteomes" id="UP001212841">
    <property type="component" value="Unassembled WGS sequence"/>
</dbReference>
<reference evidence="2" key="1">
    <citation type="submission" date="2020-05" db="EMBL/GenBank/DDBJ databases">
        <title>Phylogenomic resolution of chytrid fungi.</title>
        <authorList>
            <person name="Stajich J.E."/>
            <person name="Amses K."/>
            <person name="Simmons R."/>
            <person name="Seto K."/>
            <person name="Myers J."/>
            <person name="Bonds A."/>
            <person name="Quandt C.A."/>
            <person name="Barry K."/>
            <person name="Liu P."/>
            <person name="Grigoriev I."/>
            <person name="Longcore J.E."/>
            <person name="James T.Y."/>
        </authorList>
    </citation>
    <scope>NUCLEOTIDE SEQUENCE</scope>
    <source>
        <strain evidence="2">JEL0318</strain>
    </source>
</reference>
<feature type="compositionally biased region" description="Pro residues" evidence="1">
    <location>
        <begin position="18"/>
        <end position="55"/>
    </location>
</feature>
<keyword evidence="3" id="KW-1185">Reference proteome</keyword>
<feature type="compositionally biased region" description="Low complexity" evidence="1">
    <location>
        <begin position="1"/>
        <end position="17"/>
    </location>
</feature>
<proteinExistence type="predicted"/>
<gene>
    <name evidence="2" type="ORF">HK097_004631</name>
</gene>
<dbReference type="EMBL" id="JADGJD010002201">
    <property type="protein sequence ID" value="KAJ3034103.1"/>
    <property type="molecule type" value="Genomic_DNA"/>
</dbReference>
<feature type="non-terminal residue" evidence="2">
    <location>
        <position position="429"/>
    </location>
</feature>
<evidence type="ECO:0000313" key="3">
    <source>
        <dbReference type="Proteomes" id="UP001212841"/>
    </source>
</evidence>